<organism evidence="1 2">
    <name type="scientific">Peronosclerospora sorghi</name>
    <dbReference type="NCBI Taxonomy" id="230839"/>
    <lineage>
        <taxon>Eukaryota</taxon>
        <taxon>Sar</taxon>
        <taxon>Stramenopiles</taxon>
        <taxon>Oomycota</taxon>
        <taxon>Peronosporomycetes</taxon>
        <taxon>Peronosporales</taxon>
        <taxon>Peronosporaceae</taxon>
        <taxon>Peronosclerospora</taxon>
    </lineage>
</organism>
<sequence length="329" mass="35661">MRKSSNSILKIATSPLLSRARAKCRSFSVLGHISEDLLVSSSIGHQIGGDSQTALVDSLVKTNVVTAGSRLEAALRCVDRADFVAPAFRESADRYANLPLKIGTVATISTPQQHALVLGQLERHLQPGMTAVDIGCGSGILVGVMVHLLGPSGFVTGVDIVPELVTFSRENLQRSLGKEVADRQTKILLSSGRKEIGIPFRVQYDCIHVGVAVETKAEAELFLDYLKPGGGLLIPIGAAGALQKLVKMTKSADGTVDSQDIMSVLCQPLLDSIPVVHETRSDKLKRVEMVLTQWRTDFETKNGRKPTRNDLTDDSYAKMLFKEFAVLRK</sequence>
<gene>
    <name evidence="1" type="ORF">PsorP6_008422</name>
</gene>
<dbReference type="Proteomes" id="UP001163321">
    <property type="component" value="Chromosome 3"/>
</dbReference>
<comment type="caution">
    <text evidence="1">The sequence shown here is derived from an EMBL/GenBank/DDBJ whole genome shotgun (WGS) entry which is preliminary data.</text>
</comment>
<evidence type="ECO:0000313" key="2">
    <source>
        <dbReference type="Proteomes" id="UP001163321"/>
    </source>
</evidence>
<dbReference type="EMBL" id="CM047582">
    <property type="protein sequence ID" value="KAI9915924.1"/>
    <property type="molecule type" value="Genomic_DNA"/>
</dbReference>
<evidence type="ECO:0000313" key="1">
    <source>
        <dbReference type="EMBL" id="KAI9915924.1"/>
    </source>
</evidence>
<keyword evidence="2" id="KW-1185">Reference proteome</keyword>
<accession>A0ACC0WAX0</accession>
<protein>
    <submittedName>
        <fullName evidence="1">Uncharacterized protein</fullName>
    </submittedName>
</protein>
<reference evidence="1 2" key="1">
    <citation type="journal article" date="2022" name="bioRxiv">
        <title>The genome of the oomycete Peronosclerospora sorghi, a cosmopolitan pathogen of maize and sorghum, is inflated with dispersed pseudogenes.</title>
        <authorList>
            <person name="Fletcher K."/>
            <person name="Martin F."/>
            <person name="Isakeit T."/>
            <person name="Cavanaugh K."/>
            <person name="Magill C."/>
            <person name="Michelmore R."/>
        </authorList>
    </citation>
    <scope>NUCLEOTIDE SEQUENCE [LARGE SCALE GENOMIC DNA]</scope>
    <source>
        <strain evidence="1">P6</strain>
    </source>
</reference>
<proteinExistence type="predicted"/>
<name>A0ACC0WAX0_9STRA</name>